<dbReference type="PANTHER" id="PTHR35106:SF1">
    <property type="entry name" value="CHORD DOMAIN-CONTAINING PROTEIN"/>
    <property type="match status" value="1"/>
</dbReference>
<accession>A0A061SH80</accession>
<gene>
    <name evidence="1" type="ORF">TSPGSL018_782</name>
</gene>
<sequence>ANPKGSVRYLAGKAICRPNRTWLRNQCPQATVSSVQNGGKRLCRRCKKYFSPSENHDNACRYHPQLFTGGEVSKAVGFCRESPEPADQLEKVVGRKGIIRFWDCCGSEDPNAPGCASSRHVTFDDGL</sequence>
<dbReference type="AlphaFoldDB" id="A0A061SH80"/>
<dbReference type="PANTHER" id="PTHR35106">
    <property type="entry name" value="BNAA07G25190D PROTEIN"/>
    <property type="match status" value="1"/>
</dbReference>
<organism evidence="1">
    <name type="scientific">Tetraselmis sp. GSL018</name>
    <dbReference type="NCBI Taxonomy" id="582737"/>
    <lineage>
        <taxon>Eukaryota</taxon>
        <taxon>Viridiplantae</taxon>
        <taxon>Chlorophyta</taxon>
        <taxon>core chlorophytes</taxon>
        <taxon>Chlorodendrophyceae</taxon>
        <taxon>Chlorodendrales</taxon>
        <taxon>Chlorodendraceae</taxon>
        <taxon>Tetraselmis</taxon>
    </lineage>
</organism>
<feature type="non-terminal residue" evidence="1">
    <location>
        <position position="1"/>
    </location>
</feature>
<evidence type="ECO:0000313" key="1">
    <source>
        <dbReference type="EMBL" id="JAC84522.1"/>
    </source>
</evidence>
<dbReference type="EMBL" id="GBEZ01000361">
    <property type="protein sequence ID" value="JAC84522.1"/>
    <property type="molecule type" value="Transcribed_RNA"/>
</dbReference>
<name>A0A061SH80_9CHLO</name>
<proteinExistence type="predicted"/>
<protein>
    <submittedName>
        <fullName evidence="1">Uncharacterized protein</fullName>
    </submittedName>
</protein>
<reference evidence="1" key="1">
    <citation type="submission" date="2014-05" db="EMBL/GenBank/DDBJ databases">
        <title>The transcriptome of the halophilic microalga Tetraselmis sp. GSL018 isolated from the Great Salt Lake, Utah.</title>
        <authorList>
            <person name="Jinkerson R.E."/>
            <person name="D'Adamo S."/>
            <person name="Posewitz M.C."/>
        </authorList>
    </citation>
    <scope>NUCLEOTIDE SEQUENCE</scope>
    <source>
        <strain evidence="1">GSL018</strain>
    </source>
</reference>